<evidence type="ECO:0000313" key="6">
    <source>
        <dbReference type="EMBL" id="AYO41826.1"/>
    </source>
</evidence>
<evidence type="ECO:0000256" key="4">
    <source>
        <dbReference type="SAM" id="SignalP"/>
    </source>
</evidence>
<dbReference type="InterPro" id="IPR006693">
    <property type="entry name" value="AB_hydrolase_lipase"/>
</dbReference>
<dbReference type="EMBL" id="CP033149">
    <property type="protein sequence ID" value="AYO41826.1"/>
    <property type="molecule type" value="Genomic_DNA"/>
</dbReference>
<sequence>MRRGLSWSLPLVLALLCFPLAFCTKDAPVVAFLAPGSTNNMLDAQPADKLHTRGPYLSAKDAVERLALQRRMDGKPALCDLDALVHVEVDSLDHESFAPLQLTSPLRKRMLVAPSQLVLSSVDQSVFSFYDELESALTALCDSTSTLKDRIFPIRVPSVDGHDSDIMTHIEHIDSKYPNNAVVVSHTSQQPKTKRAVPLNGNVAFSKGSFLRRNQLFSPSTVLSIGVVAFLLFCTIIAVHMISTTEAPDRLGTISRTAAYSKKLKSPQYYARNCGFDIIDEQVETKDGYFLRVHHVVCLKQDDELSKIGRGFPILIVHGLFQSSGSFITSEERSIAFWFAQRGYDVYLGNNRGIFDMGHRYYSRYSPAFWDHDVEDLALYDIPALIDYVRHQTGYDKIAYIGHSQGNAIAFLALSKWHYPELGNKLSYFCALAPALICGPLAKRFPLNKLRLLDNKTWKFLFGTLDFTPLMKFSYDWTPATPYAALGYQMFAYLFEWNDTHWLQRRKPKMFRFTPQPVSSRVMFWWAGKGGFTTRGHILDPMLQWYDENFPPLSLYGGGSDHLVLSGPVLEHFNNYEPHVRLIREMIIPGAEHCDHYWAADAVEWCFYDILDDIERTRPPRM</sequence>
<feature type="chain" id="PRO_5018106441" evidence="4">
    <location>
        <begin position="24"/>
        <end position="622"/>
    </location>
</feature>
<dbReference type="Proteomes" id="UP000269793">
    <property type="component" value="Chromosome II"/>
</dbReference>
<dbReference type="GO" id="GO:0120516">
    <property type="term" value="F:diacylglycerol lipase activity"/>
    <property type="evidence" value="ECO:0007669"/>
    <property type="project" value="RHEA"/>
</dbReference>
<dbReference type="EC" id="3.1.1.13" evidence="6"/>
<comment type="catalytic activity">
    <reaction evidence="2">
        <text>a monoacylglycerol + H2O = glycerol + a fatty acid + H(+)</text>
        <dbReference type="Rhea" id="RHEA:15245"/>
        <dbReference type="ChEBI" id="CHEBI:15377"/>
        <dbReference type="ChEBI" id="CHEBI:15378"/>
        <dbReference type="ChEBI" id="CHEBI:17408"/>
        <dbReference type="ChEBI" id="CHEBI:17754"/>
        <dbReference type="ChEBI" id="CHEBI:28868"/>
    </reaction>
</comment>
<comment type="catalytic activity">
    <reaction evidence="1">
        <text>a diacylglycerol + H2O = a monoacylglycerol + a fatty acid + H(+)</text>
        <dbReference type="Rhea" id="RHEA:32731"/>
        <dbReference type="ChEBI" id="CHEBI:15377"/>
        <dbReference type="ChEBI" id="CHEBI:15378"/>
        <dbReference type="ChEBI" id="CHEBI:17408"/>
        <dbReference type="ChEBI" id="CHEBI:18035"/>
        <dbReference type="ChEBI" id="CHEBI:28868"/>
    </reaction>
</comment>
<dbReference type="STRING" id="425264.A0A3G2S231"/>
<dbReference type="Gene3D" id="3.40.50.1820">
    <property type="entry name" value="alpha/beta hydrolase"/>
    <property type="match status" value="1"/>
</dbReference>
<keyword evidence="3" id="KW-0812">Transmembrane</keyword>
<dbReference type="PANTHER" id="PTHR11005">
    <property type="entry name" value="LYSOSOMAL ACID LIPASE-RELATED"/>
    <property type="match status" value="1"/>
</dbReference>
<name>A0A3G2S231_MALR7</name>
<keyword evidence="7" id="KW-1185">Reference proteome</keyword>
<dbReference type="Pfam" id="PF04083">
    <property type="entry name" value="Abhydro_lipase"/>
    <property type="match status" value="1"/>
</dbReference>
<dbReference type="VEuPathDB" id="FungiDB:DNF11_0876"/>
<dbReference type="AlphaFoldDB" id="A0A3G2S231"/>
<feature type="transmembrane region" description="Helical" evidence="3">
    <location>
        <begin position="222"/>
        <end position="242"/>
    </location>
</feature>
<accession>A0A3G2S231</accession>
<organism evidence="6 7">
    <name type="scientific">Malassezia restricta (strain ATCC 96810 / NBRC 103918 / CBS 7877)</name>
    <name type="common">Seborrheic dermatitis infection agent</name>
    <dbReference type="NCBI Taxonomy" id="425264"/>
    <lineage>
        <taxon>Eukaryota</taxon>
        <taxon>Fungi</taxon>
        <taxon>Dikarya</taxon>
        <taxon>Basidiomycota</taxon>
        <taxon>Ustilaginomycotina</taxon>
        <taxon>Malasseziomycetes</taxon>
        <taxon>Malasseziales</taxon>
        <taxon>Malasseziaceae</taxon>
        <taxon>Malassezia</taxon>
    </lineage>
</organism>
<keyword evidence="6" id="KW-0378">Hydrolase</keyword>
<gene>
    <name evidence="6" type="primary">YEH2_1</name>
    <name evidence="6" type="ORF">DNF11_0876</name>
</gene>
<proteinExistence type="predicted"/>
<keyword evidence="3" id="KW-1133">Transmembrane helix</keyword>
<feature type="signal peptide" evidence="4">
    <location>
        <begin position="1"/>
        <end position="23"/>
    </location>
</feature>
<evidence type="ECO:0000256" key="3">
    <source>
        <dbReference type="SAM" id="Phobius"/>
    </source>
</evidence>
<protein>
    <submittedName>
        <fullName evidence="6">Sterol esterase 2</fullName>
        <ecNumber evidence="6">3.1.1.13</ecNumber>
    </submittedName>
</protein>
<evidence type="ECO:0000256" key="2">
    <source>
        <dbReference type="ARBA" id="ARBA00048461"/>
    </source>
</evidence>
<dbReference type="OrthoDB" id="9974421at2759"/>
<evidence type="ECO:0000313" key="7">
    <source>
        <dbReference type="Proteomes" id="UP000269793"/>
    </source>
</evidence>
<reference evidence="6 7" key="1">
    <citation type="submission" date="2018-10" db="EMBL/GenBank/DDBJ databases">
        <title>Complete genome sequence of Malassezia restricta CBS 7877.</title>
        <authorList>
            <person name="Morand S.C."/>
            <person name="Bertignac M."/>
            <person name="Iltis A."/>
            <person name="Kolder I."/>
            <person name="Pirovano W."/>
            <person name="Jourdain R."/>
            <person name="Clavaud C."/>
        </authorList>
    </citation>
    <scope>NUCLEOTIDE SEQUENCE [LARGE SCALE GENOMIC DNA]</scope>
    <source>
        <strain evidence="6 7">CBS 7877</strain>
    </source>
</reference>
<evidence type="ECO:0000256" key="1">
    <source>
        <dbReference type="ARBA" id="ARBA00047591"/>
    </source>
</evidence>
<dbReference type="SUPFAM" id="SSF53474">
    <property type="entry name" value="alpha/beta-Hydrolases"/>
    <property type="match status" value="1"/>
</dbReference>
<evidence type="ECO:0000259" key="5">
    <source>
        <dbReference type="Pfam" id="PF04083"/>
    </source>
</evidence>
<dbReference type="GO" id="GO:0004771">
    <property type="term" value="F:sterol ester esterase activity"/>
    <property type="evidence" value="ECO:0007669"/>
    <property type="project" value="UniProtKB-EC"/>
</dbReference>
<dbReference type="InterPro" id="IPR029058">
    <property type="entry name" value="AB_hydrolase_fold"/>
</dbReference>
<keyword evidence="4" id="KW-0732">Signal</keyword>
<keyword evidence="3" id="KW-0472">Membrane</keyword>
<feature type="domain" description="Partial AB-hydrolase lipase" evidence="5">
    <location>
        <begin position="268"/>
        <end position="330"/>
    </location>
</feature>
<dbReference type="GO" id="GO:0047372">
    <property type="term" value="F:monoacylglycerol lipase activity"/>
    <property type="evidence" value="ECO:0007669"/>
    <property type="project" value="RHEA"/>
</dbReference>
<dbReference type="GO" id="GO:0006629">
    <property type="term" value="P:lipid metabolic process"/>
    <property type="evidence" value="ECO:0007669"/>
    <property type="project" value="InterPro"/>
</dbReference>